<feature type="compositionally biased region" description="Polar residues" evidence="1">
    <location>
        <begin position="333"/>
        <end position="346"/>
    </location>
</feature>
<feature type="compositionally biased region" description="Basic and acidic residues" evidence="1">
    <location>
        <begin position="419"/>
        <end position="428"/>
    </location>
</feature>
<protein>
    <recommendedName>
        <fullName evidence="4">BZIP domain-containing protein</fullName>
    </recommendedName>
</protein>
<feature type="compositionally biased region" description="Basic and acidic residues" evidence="1">
    <location>
        <begin position="238"/>
        <end position="254"/>
    </location>
</feature>
<feature type="region of interest" description="Disordered" evidence="1">
    <location>
        <begin position="1"/>
        <end position="97"/>
    </location>
</feature>
<organism evidence="2 3">
    <name type="scientific">Pleurostoma richardsiae</name>
    <dbReference type="NCBI Taxonomy" id="41990"/>
    <lineage>
        <taxon>Eukaryota</taxon>
        <taxon>Fungi</taxon>
        <taxon>Dikarya</taxon>
        <taxon>Ascomycota</taxon>
        <taxon>Pezizomycotina</taxon>
        <taxon>Sordariomycetes</taxon>
        <taxon>Sordariomycetidae</taxon>
        <taxon>Calosphaeriales</taxon>
        <taxon>Pleurostomataceae</taxon>
        <taxon>Pleurostoma</taxon>
    </lineage>
</organism>
<evidence type="ECO:0008006" key="4">
    <source>
        <dbReference type="Google" id="ProtNLM"/>
    </source>
</evidence>
<evidence type="ECO:0000313" key="3">
    <source>
        <dbReference type="Proteomes" id="UP001174694"/>
    </source>
</evidence>
<name>A0AA38VJK1_9PEZI</name>
<evidence type="ECO:0000313" key="2">
    <source>
        <dbReference type="EMBL" id="KAJ9131283.1"/>
    </source>
</evidence>
<feature type="region of interest" description="Disordered" evidence="1">
    <location>
        <begin position="186"/>
        <end position="368"/>
    </location>
</feature>
<comment type="caution">
    <text evidence="2">The sequence shown here is derived from an EMBL/GenBank/DDBJ whole genome shotgun (WGS) entry which is preliminary data.</text>
</comment>
<feature type="region of interest" description="Disordered" evidence="1">
    <location>
        <begin position="556"/>
        <end position="632"/>
    </location>
</feature>
<feature type="region of interest" description="Disordered" evidence="1">
    <location>
        <begin position="409"/>
        <end position="428"/>
    </location>
</feature>
<feature type="compositionally biased region" description="Acidic residues" evidence="1">
    <location>
        <begin position="805"/>
        <end position="814"/>
    </location>
</feature>
<evidence type="ECO:0000256" key="1">
    <source>
        <dbReference type="SAM" id="MobiDB-lite"/>
    </source>
</evidence>
<feature type="compositionally biased region" description="Basic and acidic residues" evidence="1">
    <location>
        <begin position="84"/>
        <end position="96"/>
    </location>
</feature>
<gene>
    <name evidence="2" type="ORF">NKR23_g11768</name>
</gene>
<dbReference type="CDD" id="cd14688">
    <property type="entry name" value="bZIP_YAP"/>
    <property type="match status" value="1"/>
</dbReference>
<dbReference type="EMBL" id="JANBVO010000069">
    <property type="protein sequence ID" value="KAJ9131283.1"/>
    <property type="molecule type" value="Genomic_DNA"/>
</dbReference>
<feature type="region of interest" description="Disordered" evidence="1">
    <location>
        <begin position="771"/>
        <end position="839"/>
    </location>
</feature>
<feature type="compositionally biased region" description="Basic and acidic residues" evidence="1">
    <location>
        <begin position="569"/>
        <end position="587"/>
    </location>
</feature>
<accession>A0AA38VJK1</accession>
<dbReference type="Proteomes" id="UP001174694">
    <property type="component" value="Unassembled WGS sequence"/>
</dbReference>
<sequence length="839" mass="92351">MEEATAQKKPWEDVKDPTERRRLQNLVNQRNCRRKKRELLKRQLQQAAPPSQAEKPPSDGSTIVVAPASTDDHSTDPSPVTIDYADHSAHDGKPESPSHIILCSPSDILGLETPFHSLDHSNMPTAIPELTSPTPFLYLTAEHGYQGPSIGMADTFMEEAFADFDSFFDASPTTLDVERPPECLITAPTQGSSTGAADGPAGMPDDKKESKPVAEKRPAEKRLLMLETRRHRGSSKLVHGDAADDDIVEVRRPSQEPPTGDLETCVNNEDKTKVMLDVPVQHVTLSPTTGSDEDFGEPSVSSDPSEEGVLQPGSERPSERPSELPPVTDRTALPSSSACVPSNVTSDHGDGSVEPPEPVITRAKEDIFDDADGVRKRDNTAAGQLEVGGKCADNTRGRAHEVEEVQKQALFDDNPTEADGQRPVDRPSRDVCNLQQQASRPLHVLLGSTDSAGRDEAEADLARINEEIRKAIANEILPGDPYTIKIGQLLPISEGLHGIAPYVVNGMERVADGLSDRLIRRFDSLCQRPENQWPADWTCLVRDAISAVYRQAGRDFEASGPTRRQRQPRSTDVDEDGDRKMLDRGDPSADNAGDETRTEEQPPATDGGPEARTKRAWARPLQPGRTLDGETILGHRPWFGRRRDGTPYGVTFVVQTRGRNPVELRRASALGREVRDAYFRLPDGQKHEIRQSGALDCEGMLDEILGYACYPDPYSGTLPDGAAWYRLKNGEKTLISRRLLRAALGQDVADWQVSSFFHKNRLELPYGQLRLPPAITGRPGPGRQGGQLRWQDRGSATECGRDFASGDDDDDDDDSKLQRVGTWRRRKTRHGSTEDVQLG</sequence>
<feature type="compositionally biased region" description="Basic and acidic residues" evidence="1">
    <location>
        <begin position="204"/>
        <end position="228"/>
    </location>
</feature>
<dbReference type="AlphaFoldDB" id="A0AA38VJK1"/>
<keyword evidence="3" id="KW-1185">Reference proteome</keyword>
<feature type="compositionally biased region" description="Basic and acidic residues" evidence="1">
    <location>
        <begin position="1"/>
        <end position="22"/>
    </location>
</feature>
<proteinExistence type="predicted"/>
<reference evidence="2" key="1">
    <citation type="submission" date="2022-07" db="EMBL/GenBank/DDBJ databases">
        <title>Fungi with potential for degradation of polypropylene.</title>
        <authorList>
            <person name="Gostincar C."/>
        </authorList>
    </citation>
    <scope>NUCLEOTIDE SEQUENCE</scope>
    <source>
        <strain evidence="2">EXF-13308</strain>
    </source>
</reference>